<dbReference type="EMBL" id="MU167265">
    <property type="protein sequence ID" value="KAG0146172.1"/>
    <property type="molecule type" value="Genomic_DNA"/>
</dbReference>
<evidence type="ECO:0000313" key="2">
    <source>
        <dbReference type="Proteomes" id="UP000886653"/>
    </source>
</evidence>
<gene>
    <name evidence="1" type="ORF">CROQUDRAFT_534813</name>
</gene>
<proteinExistence type="predicted"/>
<name>A0A9P6NIE6_9BASI</name>
<accession>A0A9P6NIE6</accession>
<comment type="caution">
    <text evidence="1">The sequence shown here is derived from an EMBL/GenBank/DDBJ whole genome shotgun (WGS) entry which is preliminary data.</text>
</comment>
<organism evidence="1 2">
    <name type="scientific">Cronartium quercuum f. sp. fusiforme G11</name>
    <dbReference type="NCBI Taxonomy" id="708437"/>
    <lineage>
        <taxon>Eukaryota</taxon>
        <taxon>Fungi</taxon>
        <taxon>Dikarya</taxon>
        <taxon>Basidiomycota</taxon>
        <taxon>Pucciniomycotina</taxon>
        <taxon>Pucciniomycetes</taxon>
        <taxon>Pucciniales</taxon>
        <taxon>Coleosporiaceae</taxon>
        <taxon>Cronartium</taxon>
    </lineage>
</organism>
<sequence>MLKQLHAHIEPRLLDMAAITLSTASLALVTPACILDPIIPAAQIQLNTTTHKDGWITSMHVEPQEKQTGPNSLILGLNSSYLTSLGLAMTTTALTMQLKSQ</sequence>
<dbReference type="AlphaFoldDB" id="A0A9P6NIE6"/>
<protein>
    <submittedName>
        <fullName evidence="1">Uncharacterized protein</fullName>
    </submittedName>
</protein>
<dbReference type="Proteomes" id="UP000886653">
    <property type="component" value="Unassembled WGS sequence"/>
</dbReference>
<reference evidence="1" key="1">
    <citation type="submission" date="2013-11" db="EMBL/GenBank/DDBJ databases">
        <title>Genome sequence of the fusiform rust pathogen reveals effectors for host alternation and coevolution with pine.</title>
        <authorList>
            <consortium name="DOE Joint Genome Institute"/>
            <person name="Smith K."/>
            <person name="Pendleton A."/>
            <person name="Kubisiak T."/>
            <person name="Anderson C."/>
            <person name="Salamov A."/>
            <person name="Aerts A."/>
            <person name="Riley R."/>
            <person name="Clum A."/>
            <person name="Lindquist E."/>
            <person name="Ence D."/>
            <person name="Campbell M."/>
            <person name="Kronenberg Z."/>
            <person name="Feau N."/>
            <person name="Dhillon B."/>
            <person name="Hamelin R."/>
            <person name="Burleigh J."/>
            <person name="Smith J."/>
            <person name="Yandell M."/>
            <person name="Nelson C."/>
            <person name="Grigoriev I."/>
            <person name="Davis J."/>
        </authorList>
    </citation>
    <scope>NUCLEOTIDE SEQUENCE</scope>
    <source>
        <strain evidence="1">G11</strain>
    </source>
</reference>
<evidence type="ECO:0000313" key="1">
    <source>
        <dbReference type="EMBL" id="KAG0146172.1"/>
    </source>
</evidence>
<keyword evidence="2" id="KW-1185">Reference proteome</keyword>